<proteinExistence type="predicted"/>
<dbReference type="EMBL" id="JAMAST010000012">
    <property type="protein sequence ID" value="MCL1632281.1"/>
    <property type="molecule type" value="Genomic_DNA"/>
</dbReference>
<dbReference type="RefSeq" id="WP_249101850.1">
    <property type="nucleotide sequence ID" value="NZ_JAMAST010000012.1"/>
</dbReference>
<keyword evidence="1" id="KW-0282">Flagellum</keyword>
<accession>A0ABT0MBN5</accession>
<gene>
    <name evidence="1" type="ORF">M3N64_10060</name>
</gene>
<dbReference type="Proteomes" id="UP001203004">
    <property type="component" value="Unassembled WGS sequence"/>
</dbReference>
<evidence type="ECO:0000313" key="2">
    <source>
        <dbReference type="Proteomes" id="UP001203004"/>
    </source>
</evidence>
<dbReference type="PANTHER" id="PTHR37166">
    <property type="entry name" value="PROTEIN FLAG"/>
    <property type="match status" value="1"/>
</dbReference>
<organism evidence="1 2">
    <name type="scientific">Sporolactobacillus mangiferae</name>
    <dbReference type="NCBI Taxonomy" id="2940498"/>
    <lineage>
        <taxon>Bacteria</taxon>
        <taxon>Bacillati</taxon>
        <taxon>Bacillota</taxon>
        <taxon>Bacilli</taxon>
        <taxon>Bacillales</taxon>
        <taxon>Sporolactobacillaceae</taxon>
        <taxon>Sporolactobacillus</taxon>
    </lineage>
</organism>
<reference evidence="1 2" key="1">
    <citation type="submission" date="2022-05" db="EMBL/GenBank/DDBJ databases">
        <title>Sporolactobacillus sp nov CPB3-1, isolated from tree bark (Mangifera indica L.).</title>
        <authorList>
            <person name="Phuengjayaem S."/>
            <person name="Tanasupawat S."/>
        </authorList>
    </citation>
    <scope>NUCLEOTIDE SEQUENCE [LARGE SCALE GENOMIC DNA]</scope>
    <source>
        <strain evidence="1 2">CPB3-1</strain>
    </source>
</reference>
<dbReference type="Gene3D" id="3.30.160.170">
    <property type="entry name" value="FlaG-like"/>
    <property type="match status" value="1"/>
</dbReference>
<dbReference type="InterPro" id="IPR035924">
    <property type="entry name" value="FlaG-like_sf"/>
</dbReference>
<dbReference type="PANTHER" id="PTHR37166:SF1">
    <property type="entry name" value="PROTEIN FLAG"/>
    <property type="match status" value="1"/>
</dbReference>
<keyword evidence="1" id="KW-0966">Cell projection</keyword>
<dbReference type="Pfam" id="PF03646">
    <property type="entry name" value="FlaG"/>
    <property type="match status" value="1"/>
</dbReference>
<dbReference type="SUPFAM" id="SSF160214">
    <property type="entry name" value="FlaG-like"/>
    <property type="match status" value="1"/>
</dbReference>
<protein>
    <submittedName>
        <fullName evidence="1">Flagellar protein FlaG</fullName>
    </submittedName>
</protein>
<keyword evidence="2" id="KW-1185">Reference proteome</keyword>
<keyword evidence="1" id="KW-0969">Cilium</keyword>
<evidence type="ECO:0000313" key="1">
    <source>
        <dbReference type="EMBL" id="MCL1632281.1"/>
    </source>
</evidence>
<sequence length="123" mass="14161">MNEVSGAEAISNQITQQTFSGQNDVQIDQVTTGQEAIEDKKTERVYQPFKKEQLNELVSEANKALTEKQTNLHYVLHDKLHKYYVQIEDSVTHQVLREIPPKKFMDMYAAIAEKLGLIVNKRI</sequence>
<comment type="caution">
    <text evidence="1">The sequence shown here is derived from an EMBL/GenBank/DDBJ whole genome shotgun (WGS) entry which is preliminary data.</text>
</comment>
<name>A0ABT0MBN5_9BACL</name>
<dbReference type="InterPro" id="IPR005186">
    <property type="entry name" value="FlaG"/>
</dbReference>